<feature type="coiled-coil region" evidence="1">
    <location>
        <begin position="31"/>
        <end position="58"/>
    </location>
</feature>
<protein>
    <submittedName>
        <fullName evidence="2">Phosphatidylinositol/phosphatidylcholine transfer protein</fullName>
    </submittedName>
</protein>
<sequence>MAMMRRMLELEEKVQELSKRPEMPPEKELILNNALNRVNILEEELDMAKTSLEAAHLRLVGLQAYIDKKKKKTLFHW</sequence>
<proteinExistence type="predicted"/>
<dbReference type="Proteomes" id="UP000464620">
    <property type="component" value="Chromosome B09"/>
</dbReference>
<dbReference type="EMBL" id="CP031001">
    <property type="protein sequence ID" value="QHN77541.1"/>
    <property type="molecule type" value="Genomic_DNA"/>
</dbReference>
<gene>
    <name evidence="2" type="ORF">DS421_19g653630</name>
</gene>
<evidence type="ECO:0000256" key="1">
    <source>
        <dbReference type="SAM" id="Coils"/>
    </source>
</evidence>
<reference evidence="2 3" key="1">
    <citation type="submission" date="2020-01" db="EMBL/GenBank/DDBJ databases">
        <title>Genome sequence of Arachis hypogaea, cultivar Shitouqi.</title>
        <authorList>
            <person name="Zhuang W."/>
            <person name="Chen H."/>
            <person name="Varshney R."/>
            <person name="Wang D."/>
            <person name="Ming R."/>
        </authorList>
    </citation>
    <scope>NUCLEOTIDE SEQUENCE [LARGE SCALE GENOMIC DNA]</scope>
    <source>
        <tissue evidence="2">Young leaf</tissue>
    </source>
</reference>
<accession>A0A6B9VA25</accession>
<dbReference type="AlphaFoldDB" id="A0A6B9VA25"/>
<evidence type="ECO:0000313" key="2">
    <source>
        <dbReference type="EMBL" id="QHN77541.1"/>
    </source>
</evidence>
<name>A0A6B9VA25_ARAHY</name>
<keyword evidence="1" id="KW-0175">Coiled coil</keyword>
<organism evidence="2 3">
    <name type="scientific">Arachis hypogaea</name>
    <name type="common">Peanut</name>
    <dbReference type="NCBI Taxonomy" id="3818"/>
    <lineage>
        <taxon>Eukaryota</taxon>
        <taxon>Viridiplantae</taxon>
        <taxon>Streptophyta</taxon>
        <taxon>Embryophyta</taxon>
        <taxon>Tracheophyta</taxon>
        <taxon>Spermatophyta</taxon>
        <taxon>Magnoliopsida</taxon>
        <taxon>eudicotyledons</taxon>
        <taxon>Gunneridae</taxon>
        <taxon>Pentapetalae</taxon>
        <taxon>rosids</taxon>
        <taxon>fabids</taxon>
        <taxon>Fabales</taxon>
        <taxon>Fabaceae</taxon>
        <taxon>Papilionoideae</taxon>
        <taxon>50 kb inversion clade</taxon>
        <taxon>dalbergioids sensu lato</taxon>
        <taxon>Dalbergieae</taxon>
        <taxon>Pterocarpus clade</taxon>
        <taxon>Arachis</taxon>
    </lineage>
</organism>
<evidence type="ECO:0000313" key="3">
    <source>
        <dbReference type="Proteomes" id="UP000464620"/>
    </source>
</evidence>